<dbReference type="Gene3D" id="3.40.50.150">
    <property type="entry name" value="Vaccinia Virus protein VP39"/>
    <property type="match status" value="1"/>
</dbReference>
<reference evidence="3" key="2">
    <citation type="journal article" date="2024" name="Nature">
        <title>Anoxygenic phototroph of the Chloroflexota uses a type I reaction centre.</title>
        <authorList>
            <person name="Tsuji J.M."/>
            <person name="Shaw N.A."/>
            <person name="Nagashima S."/>
            <person name="Venkiteswaran J.J."/>
            <person name="Schiff S.L."/>
            <person name="Watanabe T."/>
            <person name="Fukui M."/>
            <person name="Hanada S."/>
            <person name="Tank M."/>
            <person name="Neufeld J.D."/>
        </authorList>
    </citation>
    <scope>NUCLEOTIDE SEQUENCE</scope>
    <source>
        <strain evidence="3">L227-S17</strain>
        <plasmid evidence="3 5">unnamed2</plasmid>
    </source>
</reference>
<keyword evidence="5" id="KW-1185">Reference proteome</keyword>
<dbReference type="AlphaFoldDB" id="A0A8T7MAZ3"/>
<evidence type="ECO:0000313" key="3">
    <source>
        <dbReference type="EMBL" id="WJW70365.1"/>
    </source>
</evidence>
<reference evidence="2 4" key="1">
    <citation type="submission" date="2020-06" db="EMBL/GenBank/DDBJ databases">
        <title>Anoxygenic phototrophic Chloroflexota member uses a Type I reaction center.</title>
        <authorList>
            <person name="Tsuji J.M."/>
            <person name="Shaw N.A."/>
            <person name="Nagashima S."/>
            <person name="Venkiteswaran J."/>
            <person name="Schiff S.L."/>
            <person name="Hanada S."/>
            <person name="Tank M."/>
            <person name="Neufeld J.D."/>
        </authorList>
    </citation>
    <scope>NUCLEOTIDE SEQUENCE [LARGE SCALE GENOMIC DNA]</scope>
    <source>
        <strain evidence="2">L227-S17</strain>
    </source>
</reference>
<gene>
    <name evidence="2" type="ORF">HXX08_25400</name>
    <name evidence="3" type="ORF">OZ401_004939</name>
</gene>
<geneLocation type="plasmid" evidence="3 5">
    <name>unnamed2</name>
</geneLocation>
<accession>A0A8T7MAZ3</accession>
<dbReference type="Proteomes" id="UP000521676">
    <property type="component" value="Unassembled WGS sequence"/>
</dbReference>
<sequence length="960" mass="106754">MTEYRKKLIEVALPLEAINIASAREKTIKVGKPTSVHLWWARRPLVACRAIIFASIIDDPDQEGVPAALLKRIDELPNPPGISLSMEKLRLEFTKLDEATLNQKRIGMVRRAKLFNFIEGLVQWENSNDEKTLKTARELIMAATDGNPPTFLDPFCGGGSIPLEAQRLGLEAHGSDLNPVAVLITKALIELPPKFANQPPINPESRKKFGHGTSWKGASGLAEDVRYYGQWMRDEAFKRIGHLYPKVQLPREKGGGEATVIAWLWARTVKCPNPACGAQMPLVSSFSLSTKKGKEVWIEPQISNAQKTITFNIKSGAGTPSLSSKMSRGAKFKCLICNQSAEEKYIKRESIENRMGAKMLAIVAEGSKGRIYLPPNITHESISLVTRPTDVPNSPLSYDPRNIWCTLYGLDTFDKLFTPRQLVALTTFSNLVDFTFDRIIKDTNNLDLGIEKANAYANAIITYLSLAISRTADWGSTLGRWESKAQVPQQIFARQAIAMAWDYSECNIFSISTGSFIASITNVCRSLLNLPIHDNCKEGKVLNRDVTSISNWSGLISTDPPYYDNISYAGLSDFFYVWLRRCLGKIYPDLFSTLLVPKSAELVADQYRFKGNKEEAQIYFENGLSKAFTRLQELTHLDYPITVYYAFKQAEIGNIVDSSSTSISSTGWETMLEGLIKAGFAITGTWPIRTEMSSRMVGQGTNVLASSIVLVCRSRPQSAALATRRDFLNALKRELPAALRQLQEGNIAPVDLAQASIGPGMAVFSRYSKVVESDGTPMRVRTALQLINQSLDEVLAEQEGEYDADTRWAIKWFEQYGLTEGAYGSAETLSKAVNTAVEGLVEAGFLYSKAGKVRLLHRDELDPDWDPRTDRRLTVWEVTQHLIHALDKQGEPAAAELLTKVGGLGEIARDLAYRLYTTCERKGWSQEALAYNTLVVQWPEILKLSAEKQANTVVQGNLGF</sequence>
<dbReference type="EMBL" id="JACATZ010000030">
    <property type="protein sequence ID" value="NWJ49206.1"/>
    <property type="molecule type" value="Genomic_DNA"/>
</dbReference>
<evidence type="ECO:0000313" key="4">
    <source>
        <dbReference type="Proteomes" id="UP000521676"/>
    </source>
</evidence>
<dbReference type="Pfam" id="PF06634">
    <property type="entry name" value="DUF1156"/>
    <property type="match status" value="1"/>
</dbReference>
<feature type="domain" description="DUF1156" evidence="1">
    <location>
        <begin position="12"/>
        <end position="62"/>
    </location>
</feature>
<dbReference type="InterPro" id="IPR029063">
    <property type="entry name" value="SAM-dependent_MTases_sf"/>
</dbReference>
<evidence type="ECO:0000313" key="5">
    <source>
        <dbReference type="Proteomes" id="UP001431572"/>
    </source>
</evidence>
<organism evidence="2 4">
    <name type="scientific">Candidatus Chlorohelix allophototropha</name>
    <dbReference type="NCBI Taxonomy" id="3003348"/>
    <lineage>
        <taxon>Bacteria</taxon>
        <taxon>Bacillati</taxon>
        <taxon>Chloroflexota</taxon>
        <taxon>Chloroflexia</taxon>
        <taxon>Candidatus Chloroheliales</taxon>
        <taxon>Candidatus Chloroheliaceae</taxon>
        <taxon>Candidatus Chlorohelix</taxon>
    </lineage>
</organism>
<dbReference type="EMBL" id="CP128402">
    <property type="protein sequence ID" value="WJW70365.1"/>
    <property type="molecule type" value="Genomic_DNA"/>
</dbReference>
<proteinExistence type="predicted"/>
<keyword evidence="3" id="KW-0614">Plasmid</keyword>
<evidence type="ECO:0000259" key="1">
    <source>
        <dbReference type="Pfam" id="PF06634"/>
    </source>
</evidence>
<dbReference type="SUPFAM" id="SSF53335">
    <property type="entry name" value="S-adenosyl-L-methionine-dependent methyltransferases"/>
    <property type="match status" value="1"/>
</dbReference>
<evidence type="ECO:0000313" key="2">
    <source>
        <dbReference type="EMBL" id="NWJ49206.1"/>
    </source>
</evidence>
<dbReference type="InterPro" id="IPR009537">
    <property type="entry name" value="DUF1156"/>
</dbReference>
<dbReference type="Proteomes" id="UP001431572">
    <property type="component" value="Plasmid unnamed2"/>
</dbReference>
<dbReference type="RefSeq" id="WP_341472234.1">
    <property type="nucleotide sequence ID" value="NZ_CP128402.1"/>
</dbReference>
<protein>
    <submittedName>
        <fullName evidence="2">DUF1156 domain-containing protein</fullName>
    </submittedName>
</protein>
<name>A0A8T7MAZ3_9CHLR</name>